<dbReference type="GO" id="GO:0000160">
    <property type="term" value="P:phosphorelay signal transduction system"/>
    <property type="evidence" value="ECO:0007669"/>
    <property type="project" value="InterPro"/>
</dbReference>
<dbReference type="eggNOG" id="COG4566">
    <property type="taxonomic scope" value="Bacteria"/>
</dbReference>
<reference evidence="5" key="2">
    <citation type="submission" date="2007-04" db="EMBL/GenBank/DDBJ databases">
        <title>Complete genome sequence of the nitrogen-fixing bacterium Azorhizobium caulinodans ORS571.</title>
        <authorList>
            <person name="Lee K.B."/>
            <person name="Backer P.D."/>
            <person name="Aono T."/>
            <person name="Liu C.T."/>
            <person name="Suzuki S."/>
            <person name="Suzuki T."/>
            <person name="Kaneko T."/>
            <person name="Yamada M."/>
            <person name="Tabata S."/>
            <person name="Kupfer D.M."/>
            <person name="Najar F.Z."/>
            <person name="Wiley G.B."/>
            <person name="Roe B."/>
            <person name="Binnewies T."/>
            <person name="Ussery D."/>
            <person name="Vereecke D."/>
            <person name="Gevers D."/>
            <person name="Holsters M."/>
            <person name="Oyaizu H."/>
        </authorList>
    </citation>
    <scope>NUCLEOTIDE SEQUENCE [LARGE SCALE GENOMIC DNA]</scope>
    <source>
        <strain evidence="5">ATCC 43989 / DSM 5975 / JCM 20966 / LMG 6465 / NBRC 14845 / NCIMB 13405 / ORS 571</strain>
    </source>
</reference>
<dbReference type="PANTHER" id="PTHR44591:SF25">
    <property type="entry name" value="CHEMOTAXIS TWO-COMPONENT RESPONSE REGULATOR"/>
    <property type="match status" value="1"/>
</dbReference>
<reference evidence="4 5" key="3">
    <citation type="journal article" date="2008" name="BMC Genomics">
        <title>The genome of the versatile nitrogen fixer Azorhizobium caulinodans ORS571.</title>
        <authorList>
            <person name="Lee KB."/>
            <person name="Backer P.D."/>
            <person name="Aono T."/>
            <person name="Liu CT."/>
            <person name="Suzuki S."/>
            <person name="Suzuki T."/>
            <person name="Kaneko T."/>
            <person name="Yamada M."/>
            <person name="Tabata S."/>
            <person name="Kupfer D.M."/>
            <person name="Najar F.Z."/>
            <person name="Wiley G.B."/>
            <person name="Roe B."/>
            <person name="Binnewies T.T."/>
            <person name="Ussery D.W."/>
            <person name="D'Haeze W."/>
            <person name="Herder J.D."/>
            <person name="Gevers D."/>
            <person name="Vereecke D."/>
            <person name="Holsters M."/>
            <person name="Oyaizu H."/>
        </authorList>
    </citation>
    <scope>NUCLEOTIDE SEQUENCE [LARGE SCALE GENOMIC DNA]</scope>
    <source>
        <strain evidence="5">ATCC 43989 / DSM 5975 / JCM 20966 / LMG 6465 / NBRC 14845 / NCIMB 13405 / ORS 571</strain>
    </source>
</reference>
<dbReference type="Proteomes" id="UP000000270">
    <property type="component" value="Chromosome"/>
</dbReference>
<evidence type="ECO:0000313" key="5">
    <source>
        <dbReference type="Proteomes" id="UP000000270"/>
    </source>
</evidence>
<dbReference type="KEGG" id="azc:AZC_0118"/>
<evidence type="ECO:0000259" key="3">
    <source>
        <dbReference type="PROSITE" id="PS50110"/>
    </source>
</evidence>
<feature type="domain" description="Response regulatory" evidence="3">
    <location>
        <begin position="88"/>
        <end position="202"/>
    </location>
</feature>
<dbReference type="Gene3D" id="3.40.50.2300">
    <property type="match status" value="1"/>
</dbReference>
<keyword evidence="5" id="KW-1185">Reference proteome</keyword>
<protein>
    <submittedName>
        <fullName evidence="4">Response regulator receiver</fullName>
    </submittedName>
</protein>
<keyword evidence="1 2" id="KW-0597">Phosphoprotein</keyword>
<evidence type="ECO:0000256" key="1">
    <source>
        <dbReference type="ARBA" id="ARBA00022553"/>
    </source>
</evidence>
<evidence type="ECO:0000256" key="2">
    <source>
        <dbReference type="PROSITE-ProRule" id="PRU00169"/>
    </source>
</evidence>
<accession>A8IGP9</accession>
<dbReference type="SUPFAM" id="SSF52172">
    <property type="entry name" value="CheY-like"/>
    <property type="match status" value="1"/>
</dbReference>
<reference evidence="4 5" key="6">
    <citation type="journal article" date="2011" name="Appl. Environ. Microbiol.">
        <title>Involvement of the azorhizobial chromosome partition gene (parA) in the onset of bacteroid differentiation during Sesbania rostrata stem nodule development.</title>
        <authorList>
            <person name="Liu CT."/>
            <person name="Lee KB."/>
            <person name="Wang YS."/>
            <person name="Peng MH."/>
            <person name="Lee KT."/>
            <person name="Suzuki S."/>
            <person name="Suzuki T."/>
            <person name="Oyaizu H."/>
        </authorList>
    </citation>
    <scope>NUCLEOTIDE SEQUENCE [LARGE SCALE GENOMIC DNA]</scope>
    <source>
        <strain evidence="5">ATCC 43989 / DSM 5975 / JCM 20966 / LMG 6465 / NBRC 14845 / NCIMB 13405 / ORS 571</strain>
    </source>
</reference>
<reference evidence="4 5" key="5">
    <citation type="journal article" date="2010" name="Appl. Environ. Microbiol.">
        <title>phrR-like gene praR of Azorhizobium caulinodans ORS571 is essential for symbiosis with Sesbania rostrata and is involved in expression of reb genes.</title>
        <authorList>
            <person name="Akiba N."/>
            <person name="Aono T."/>
            <person name="Toyazaki H."/>
            <person name="Sato S."/>
            <person name="Oyaizu H."/>
        </authorList>
    </citation>
    <scope>NUCLEOTIDE SEQUENCE [LARGE SCALE GENOMIC DNA]</scope>
    <source>
        <strain evidence="5">ATCC 43989 / DSM 5975 / JCM 20966 / LMG 6465 / NBRC 14845 / NCIMB 13405 / ORS 571</strain>
    </source>
</reference>
<evidence type="ECO:0000313" key="4">
    <source>
        <dbReference type="EMBL" id="BAF86116.1"/>
    </source>
</evidence>
<dbReference type="EMBL" id="AP009384">
    <property type="protein sequence ID" value="BAF86116.1"/>
    <property type="molecule type" value="Genomic_DNA"/>
</dbReference>
<dbReference type="Pfam" id="PF00072">
    <property type="entry name" value="Response_reg"/>
    <property type="match status" value="1"/>
</dbReference>
<gene>
    <name evidence="4" type="ordered locus">AZC_0118</name>
</gene>
<reference evidence="4 5" key="4">
    <citation type="journal article" date="2009" name="Appl. Environ. Microbiol.">
        <title>Comparative genome-wide transcriptional profiling of Azorhizobium caulinodans ORS571 grown under free-living and symbiotic conditions.</title>
        <authorList>
            <person name="Tsukada S."/>
            <person name="Aono T."/>
            <person name="Akiba N."/>
            <person name="Lee KB."/>
            <person name="Liu CT."/>
            <person name="Toyazaki H."/>
            <person name="Oyaizu H."/>
        </authorList>
    </citation>
    <scope>NUCLEOTIDE SEQUENCE [LARGE SCALE GENOMIC DNA]</scope>
    <source>
        <strain evidence="5">ATCC 43989 / DSM 5975 / JCM 20966 / LMG 6465 / NBRC 14845 / NCIMB 13405 / ORS 571</strain>
    </source>
</reference>
<name>A8IGP9_AZOC5</name>
<proteinExistence type="predicted"/>
<dbReference type="AlphaFoldDB" id="A8IGP9"/>
<dbReference type="InterPro" id="IPR050595">
    <property type="entry name" value="Bact_response_regulator"/>
</dbReference>
<dbReference type="PANTHER" id="PTHR44591">
    <property type="entry name" value="STRESS RESPONSE REGULATOR PROTEIN 1"/>
    <property type="match status" value="1"/>
</dbReference>
<feature type="modified residue" description="4-aspartylphosphate" evidence="2">
    <location>
        <position position="137"/>
    </location>
</feature>
<dbReference type="InterPro" id="IPR001789">
    <property type="entry name" value="Sig_transdc_resp-reg_receiver"/>
</dbReference>
<reference evidence="4 5" key="1">
    <citation type="journal article" date="2007" name="Appl. Environ. Microbiol.">
        <title>Rhizobial factors required for stem nodule maturation and maintenance in Sesbania rostrata-Azorhizobium caulinodans ORS571 symbiosis.</title>
        <authorList>
            <person name="Suzuki S."/>
            <person name="Aono T."/>
            <person name="Lee KB."/>
            <person name="Suzuki T."/>
            <person name="Liu CT."/>
            <person name="Miwa H."/>
            <person name="Wakao S."/>
            <person name="Iki T."/>
            <person name="Oyaizu H."/>
        </authorList>
    </citation>
    <scope>NUCLEOTIDE SEQUENCE [LARGE SCALE GENOMIC DNA]</scope>
    <source>
        <strain evidence="5">ATCC 43989 / DSM 5975 / JCM 20966 / LMG 6465 / NBRC 14845 / NCIMB 13405 / ORS 571</strain>
    </source>
</reference>
<dbReference type="PROSITE" id="PS50110">
    <property type="entry name" value="RESPONSE_REGULATORY"/>
    <property type="match status" value="1"/>
</dbReference>
<organism evidence="4 5">
    <name type="scientific">Azorhizobium caulinodans (strain ATCC 43989 / DSM 5975 / JCM 20966 / LMG 6465 / NBRC 14845 / NCIMB 13405 / ORS 571)</name>
    <dbReference type="NCBI Taxonomy" id="438753"/>
    <lineage>
        <taxon>Bacteria</taxon>
        <taxon>Pseudomonadati</taxon>
        <taxon>Pseudomonadota</taxon>
        <taxon>Alphaproteobacteria</taxon>
        <taxon>Hyphomicrobiales</taxon>
        <taxon>Xanthobacteraceae</taxon>
        <taxon>Azorhizobium</taxon>
    </lineage>
</organism>
<dbReference type="HOGENOM" id="CLU_1302831_0_0_5"/>
<dbReference type="SMART" id="SM00448">
    <property type="entry name" value="REC"/>
    <property type="match status" value="1"/>
</dbReference>
<sequence>MTPPLLTGGRRAVPVTRGRAASAIRGCASGGSGGRVVDAGRANRPAAKPVYDIGGRELRVRWRDAGARRRTRGPACVEVSPEVSPVPTIAIIDDDEAVRRATESLIRSLGFGTRSFASAEDFLKSAERDQADCVITDIHMAGMSGVDLQSRLRAEGDMVPLIFITGYPEEKVRRQVDAAGAFGFLAKPFEGNAMIDCIDRALEARAARRPV</sequence>
<dbReference type="STRING" id="438753.AZC_0118"/>
<dbReference type="InterPro" id="IPR011006">
    <property type="entry name" value="CheY-like_superfamily"/>
</dbReference>